<dbReference type="PROSITE" id="PS51257">
    <property type="entry name" value="PROKAR_LIPOPROTEIN"/>
    <property type="match status" value="1"/>
</dbReference>
<dbReference type="EMBL" id="JAVREQ010000013">
    <property type="protein sequence ID" value="MDT0380280.1"/>
    <property type="molecule type" value="Genomic_DNA"/>
</dbReference>
<keyword evidence="3" id="KW-1185">Reference proteome</keyword>
<organism evidence="2 3">
    <name type="scientific">Streptomyces hazeniae</name>
    <dbReference type="NCBI Taxonomy" id="3075538"/>
    <lineage>
        <taxon>Bacteria</taxon>
        <taxon>Bacillati</taxon>
        <taxon>Actinomycetota</taxon>
        <taxon>Actinomycetes</taxon>
        <taxon>Kitasatosporales</taxon>
        <taxon>Streptomycetaceae</taxon>
        <taxon>Streptomyces</taxon>
    </lineage>
</organism>
<evidence type="ECO:0000313" key="2">
    <source>
        <dbReference type="EMBL" id="MDT0380280.1"/>
    </source>
</evidence>
<evidence type="ECO:0000256" key="1">
    <source>
        <dbReference type="SAM" id="MobiDB-lite"/>
    </source>
</evidence>
<dbReference type="Proteomes" id="UP001183414">
    <property type="component" value="Unassembled WGS sequence"/>
</dbReference>
<sequence>MNKKLAAALTGSAALVLTLTGCGDDGADTAAWAKKVCDKVKPQVDKIQQANKSINEASQQKKSPEEVQKTDSAAFQDISEAYKALADAVDDAGVPPVENGEKLETNAVDELKGLSKSYAGLKKTVDELDTGDQSEFAEGLKGLAQELGRLGESGDKSLQKLQSGELGQAMSEQEGCRKASPGSTPTT</sequence>
<reference evidence="3" key="1">
    <citation type="submission" date="2023-07" db="EMBL/GenBank/DDBJ databases">
        <title>30 novel species of actinomycetes from the DSMZ collection.</title>
        <authorList>
            <person name="Nouioui I."/>
        </authorList>
    </citation>
    <scope>NUCLEOTIDE SEQUENCE [LARGE SCALE GENOMIC DNA]</scope>
    <source>
        <strain evidence="3">DSM 42041</strain>
    </source>
</reference>
<evidence type="ECO:0000313" key="3">
    <source>
        <dbReference type="Proteomes" id="UP001183414"/>
    </source>
</evidence>
<dbReference type="RefSeq" id="WP_311674035.1">
    <property type="nucleotide sequence ID" value="NZ_JAVREQ010000013.1"/>
</dbReference>
<feature type="compositionally biased region" description="Polar residues" evidence="1">
    <location>
        <begin position="50"/>
        <end position="61"/>
    </location>
</feature>
<feature type="region of interest" description="Disordered" evidence="1">
    <location>
        <begin position="50"/>
        <end position="71"/>
    </location>
</feature>
<comment type="caution">
    <text evidence="2">The sequence shown here is derived from an EMBL/GenBank/DDBJ whole genome shotgun (WGS) entry which is preliminary data.</text>
</comment>
<gene>
    <name evidence="2" type="ORF">RM572_16115</name>
</gene>
<feature type="region of interest" description="Disordered" evidence="1">
    <location>
        <begin position="151"/>
        <end position="187"/>
    </location>
</feature>
<accession>A0ABU2NTH0</accession>
<proteinExistence type="predicted"/>
<name>A0ABU2NTH0_9ACTN</name>
<protein>
    <submittedName>
        <fullName evidence="2">Small secreted protein</fullName>
    </submittedName>
</protein>